<dbReference type="KEGG" id="ahs:AHALO_0620"/>
<name>A0A2N1J0W1_9BACT</name>
<feature type="transmembrane region" description="Helical" evidence="7">
    <location>
        <begin position="137"/>
        <end position="155"/>
    </location>
</feature>
<dbReference type="RefSeq" id="WP_101185437.1">
    <property type="nucleotide sequence ID" value="NZ_CP031218.1"/>
</dbReference>
<comment type="caution">
    <text evidence="8">The sequence shown here is derived from an EMBL/GenBank/DDBJ whole genome shotgun (WGS) entry which is preliminary data.</text>
</comment>
<dbReference type="Pfam" id="PF00950">
    <property type="entry name" value="ABC-3"/>
    <property type="match status" value="1"/>
</dbReference>
<feature type="transmembrane region" description="Helical" evidence="7">
    <location>
        <begin position="176"/>
        <end position="194"/>
    </location>
</feature>
<keyword evidence="9" id="KW-1185">Reference proteome</keyword>
<evidence type="ECO:0000313" key="9">
    <source>
        <dbReference type="Proteomes" id="UP000233248"/>
    </source>
</evidence>
<dbReference type="AlphaFoldDB" id="A0A2N1J0W1"/>
<dbReference type="PANTHER" id="PTHR30477">
    <property type="entry name" value="ABC-TRANSPORTER METAL-BINDING PROTEIN"/>
    <property type="match status" value="1"/>
</dbReference>
<evidence type="ECO:0000256" key="4">
    <source>
        <dbReference type="ARBA" id="ARBA00022989"/>
    </source>
</evidence>
<dbReference type="Proteomes" id="UP000233248">
    <property type="component" value="Unassembled WGS sequence"/>
</dbReference>
<dbReference type="EMBL" id="NXIF01000040">
    <property type="protein sequence ID" value="PKI80193.1"/>
    <property type="molecule type" value="Genomic_DNA"/>
</dbReference>
<keyword evidence="5 7" id="KW-0472">Membrane</keyword>
<feature type="transmembrane region" description="Helical" evidence="7">
    <location>
        <begin position="95"/>
        <end position="117"/>
    </location>
</feature>
<dbReference type="InterPro" id="IPR001626">
    <property type="entry name" value="ABC_TroCD"/>
</dbReference>
<keyword evidence="6" id="KW-0813">Transport</keyword>
<dbReference type="GO" id="GO:0043190">
    <property type="term" value="C:ATP-binding cassette (ABC) transporter complex"/>
    <property type="evidence" value="ECO:0007669"/>
    <property type="project" value="InterPro"/>
</dbReference>
<protein>
    <recommendedName>
        <fullName evidence="10">Metal ABC transporter permease</fullName>
    </recommendedName>
</protein>
<evidence type="ECO:0000256" key="1">
    <source>
        <dbReference type="ARBA" id="ARBA00004141"/>
    </source>
</evidence>
<evidence type="ECO:0008006" key="10">
    <source>
        <dbReference type="Google" id="ProtNLM"/>
    </source>
</evidence>
<feature type="transmembrane region" description="Helical" evidence="7">
    <location>
        <begin position="18"/>
        <end position="38"/>
    </location>
</feature>
<evidence type="ECO:0000256" key="7">
    <source>
        <dbReference type="SAM" id="Phobius"/>
    </source>
</evidence>
<dbReference type="GO" id="GO:0010043">
    <property type="term" value="P:response to zinc ion"/>
    <property type="evidence" value="ECO:0007669"/>
    <property type="project" value="TreeGrafter"/>
</dbReference>
<feature type="transmembrane region" description="Helical" evidence="7">
    <location>
        <begin position="58"/>
        <end position="83"/>
    </location>
</feature>
<evidence type="ECO:0000256" key="6">
    <source>
        <dbReference type="RuleBase" id="RU003943"/>
    </source>
</evidence>
<dbReference type="SUPFAM" id="SSF81345">
    <property type="entry name" value="ABC transporter involved in vitamin B12 uptake, BtuC"/>
    <property type="match status" value="1"/>
</dbReference>
<dbReference type="GO" id="GO:0055085">
    <property type="term" value="P:transmembrane transport"/>
    <property type="evidence" value="ECO:0007669"/>
    <property type="project" value="InterPro"/>
</dbReference>
<reference evidence="8 9" key="1">
    <citation type="submission" date="2017-09" db="EMBL/GenBank/DDBJ databases">
        <title>Genomics of the genus Arcobacter.</title>
        <authorList>
            <person name="Perez-Cataluna A."/>
            <person name="Figueras M.J."/>
            <person name="Salas-Masso N."/>
        </authorList>
    </citation>
    <scope>NUCLEOTIDE SEQUENCE [LARGE SCALE GENOMIC DNA]</scope>
    <source>
        <strain evidence="8 9">DSM 18005</strain>
    </source>
</reference>
<dbReference type="OrthoDB" id="9798540at2"/>
<feature type="transmembrane region" description="Helical" evidence="7">
    <location>
        <begin position="224"/>
        <end position="245"/>
    </location>
</feature>
<keyword evidence="3 6" id="KW-0812">Transmembrane</keyword>
<evidence type="ECO:0000256" key="3">
    <source>
        <dbReference type="ARBA" id="ARBA00022692"/>
    </source>
</evidence>
<dbReference type="Gene3D" id="1.10.3470.10">
    <property type="entry name" value="ABC transporter involved in vitamin B12 uptake, BtuC"/>
    <property type="match status" value="1"/>
</dbReference>
<dbReference type="PANTHER" id="PTHR30477:SF18">
    <property type="entry name" value="METAL TRANSPORT SYSTEM MEMBRANE PROTEIN CT_417-RELATED"/>
    <property type="match status" value="1"/>
</dbReference>
<keyword evidence="4 7" id="KW-1133">Transmembrane helix</keyword>
<sequence>MDANILMQALSFDFVQNALFAGVLISIAAGIIGSLVVVNRLTFLAGGIAHSSYGGIGLAIFLGIPILFGATLFAVLTAVFIAFITQYNKTRIDSIIGMMWALGMAVGIIFVDLTPGYNVDLMSYLFGSIIAVSNEDILYMLVLDCLVILLVTIFYKEILAVSYDSEFAKLRGISVRFFYTLILILAALCVVAAIRVVGLILVIALLTIPTYLAEFFASRLSTMMIISSLFALFFTISGLLISYFYDISSGASIIIVGVVTLFIVKVIKR</sequence>
<evidence type="ECO:0000256" key="2">
    <source>
        <dbReference type="ARBA" id="ARBA00008034"/>
    </source>
</evidence>
<feature type="transmembrane region" description="Helical" evidence="7">
    <location>
        <begin position="251"/>
        <end position="267"/>
    </location>
</feature>
<evidence type="ECO:0000313" key="8">
    <source>
        <dbReference type="EMBL" id="PKI80193.1"/>
    </source>
</evidence>
<gene>
    <name evidence="8" type="ORF">CP960_10575</name>
</gene>
<evidence type="ECO:0000256" key="5">
    <source>
        <dbReference type="ARBA" id="ARBA00023136"/>
    </source>
</evidence>
<proteinExistence type="inferred from homology"/>
<organism evidence="8 9">
    <name type="scientific">Malaciobacter halophilus</name>
    <dbReference type="NCBI Taxonomy" id="197482"/>
    <lineage>
        <taxon>Bacteria</taxon>
        <taxon>Pseudomonadati</taxon>
        <taxon>Campylobacterota</taxon>
        <taxon>Epsilonproteobacteria</taxon>
        <taxon>Campylobacterales</taxon>
        <taxon>Arcobacteraceae</taxon>
        <taxon>Malaciobacter</taxon>
    </lineage>
</organism>
<dbReference type="InterPro" id="IPR037294">
    <property type="entry name" value="ABC_BtuC-like"/>
</dbReference>
<feature type="transmembrane region" description="Helical" evidence="7">
    <location>
        <begin position="200"/>
        <end position="217"/>
    </location>
</feature>
<accession>A0A2N1J0W1</accession>
<comment type="similarity">
    <text evidence="2 6">Belongs to the ABC-3 integral membrane protein family.</text>
</comment>
<comment type="subcellular location">
    <subcellularLocation>
        <location evidence="6">Cell membrane</location>
        <topology evidence="6">Multi-pass membrane protein</topology>
    </subcellularLocation>
    <subcellularLocation>
        <location evidence="1">Membrane</location>
        <topology evidence="1">Multi-pass membrane protein</topology>
    </subcellularLocation>
</comment>